<dbReference type="KEGG" id="dpp:DICPUDRAFT_159743"/>
<dbReference type="GeneID" id="10507238"/>
<keyword evidence="2" id="KW-1185">Reference proteome</keyword>
<dbReference type="RefSeq" id="XP_003294706.1">
    <property type="nucleotide sequence ID" value="XM_003294658.1"/>
</dbReference>
<evidence type="ECO:0000313" key="2">
    <source>
        <dbReference type="Proteomes" id="UP000001064"/>
    </source>
</evidence>
<accession>F1A4W2</accession>
<dbReference type="InParanoid" id="F1A4W2"/>
<evidence type="ECO:0000313" key="1">
    <source>
        <dbReference type="EMBL" id="EGC28771.1"/>
    </source>
</evidence>
<dbReference type="AlphaFoldDB" id="F1A4W2"/>
<protein>
    <submittedName>
        <fullName evidence="1">Expressed protein</fullName>
    </submittedName>
</protein>
<organism evidence="1 2">
    <name type="scientific">Dictyostelium purpureum</name>
    <name type="common">Slime mold</name>
    <dbReference type="NCBI Taxonomy" id="5786"/>
    <lineage>
        <taxon>Eukaryota</taxon>
        <taxon>Amoebozoa</taxon>
        <taxon>Evosea</taxon>
        <taxon>Eumycetozoa</taxon>
        <taxon>Dictyostelia</taxon>
        <taxon>Dictyosteliales</taxon>
        <taxon>Dictyosteliaceae</taxon>
        <taxon>Dictyostelium</taxon>
    </lineage>
</organism>
<reference evidence="2" key="1">
    <citation type="journal article" date="2011" name="Genome Biol.">
        <title>Comparative genomics of the social amoebae Dictyostelium discoideum and Dictyostelium purpureum.</title>
        <authorList>
            <consortium name="US DOE Joint Genome Institute (JGI-PGF)"/>
            <person name="Sucgang R."/>
            <person name="Kuo A."/>
            <person name="Tian X."/>
            <person name="Salerno W."/>
            <person name="Parikh A."/>
            <person name="Feasley C.L."/>
            <person name="Dalin E."/>
            <person name="Tu H."/>
            <person name="Huang E."/>
            <person name="Barry K."/>
            <person name="Lindquist E."/>
            <person name="Shapiro H."/>
            <person name="Bruce D."/>
            <person name="Schmutz J."/>
            <person name="Salamov A."/>
            <person name="Fey P."/>
            <person name="Gaudet P."/>
            <person name="Anjard C."/>
            <person name="Babu M.M."/>
            <person name="Basu S."/>
            <person name="Bushmanova Y."/>
            <person name="van der Wel H."/>
            <person name="Katoh-Kurasawa M."/>
            <person name="Dinh C."/>
            <person name="Coutinho P.M."/>
            <person name="Saito T."/>
            <person name="Elias M."/>
            <person name="Schaap P."/>
            <person name="Kay R.R."/>
            <person name="Henrissat B."/>
            <person name="Eichinger L."/>
            <person name="Rivero F."/>
            <person name="Putnam N.H."/>
            <person name="West C.M."/>
            <person name="Loomis W.F."/>
            <person name="Chisholm R.L."/>
            <person name="Shaulsky G."/>
            <person name="Strassmann J.E."/>
            <person name="Queller D.C."/>
            <person name="Kuspa A."/>
            <person name="Grigoriev I.V."/>
        </authorList>
    </citation>
    <scope>NUCLEOTIDE SEQUENCE [LARGE SCALE GENOMIC DNA]</scope>
    <source>
        <strain evidence="2">QSDP1</strain>
    </source>
</reference>
<dbReference type="Proteomes" id="UP000001064">
    <property type="component" value="Unassembled WGS sequence"/>
</dbReference>
<sequence length="50" mass="5315">MTLFSALSNLSFNSSMKKSDSVVTSHSSNQATLIVFSDNQVSKKAPGKPP</sequence>
<gene>
    <name evidence="1" type="ORF">DICPUDRAFT_159743</name>
</gene>
<proteinExistence type="predicted"/>
<dbReference type="VEuPathDB" id="AmoebaDB:DICPUDRAFT_159743"/>
<name>F1A4W2_DICPU</name>
<dbReference type="EMBL" id="GL871548">
    <property type="protein sequence ID" value="EGC28771.1"/>
    <property type="molecule type" value="Genomic_DNA"/>
</dbReference>